<protein>
    <submittedName>
        <fullName evidence="1">Uncharacterized protein</fullName>
    </submittedName>
</protein>
<organism evidence="1">
    <name type="scientific">Staphylococcus epidermidis</name>
    <dbReference type="NCBI Taxonomy" id="1282"/>
    <lineage>
        <taxon>Bacteria</taxon>
        <taxon>Bacillati</taxon>
        <taxon>Bacillota</taxon>
        <taxon>Bacilli</taxon>
        <taxon>Bacillales</taxon>
        <taxon>Staphylococcaceae</taxon>
        <taxon>Staphylococcus</taxon>
    </lineage>
</organism>
<accession>A0A894T808</accession>
<evidence type="ECO:0000313" key="1">
    <source>
        <dbReference type="EMBL" id="QRX38766.1"/>
    </source>
</evidence>
<proteinExistence type="predicted"/>
<dbReference type="AlphaFoldDB" id="A0A894T808"/>
<dbReference type="EMBL" id="MW364978">
    <property type="protein sequence ID" value="QRX38766.1"/>
    <property type="molecule type" value="Genomic_DNA"/>
</dbReference>
<dbReference type="RefSeq" id="WP_171049638.1">
    <property type="nucleotide sequence ID" value="NZ_CP090986.1"/>
</dbReference>
<name>A0A894T808_STAEP</name>
<keyword evidence="1" id="KW-0614">Plasmid</keyword>
<sequence>MQLVKLPKDIAIPDNLTTVEYHELLAYFHFKSEANPSKVEYKRAYKDICAILKK</sequence>
<geneLocation type="plasmid" evidence="1">
    <name>pSE456_1</name>
</geneLocation>
<reference evidence="1" key="1">
    <citation type="journal article" date="2021" name="MSphere">
        <title>Staphylococcus epidermidis Phages Transduce Antimicrobial Resistance Plasmids and Mobilize Chromosomal Islands.</title>
        <authorList>
            <person name="Fiaarov L."/>
            <person name="Botka T."/>
            <person name="Du X."/>
            <person name="MaalaHov I."/>
            <person name="B P."/>
            <person name="Pantucek R."/>
            <person name="Benea M."/>
            <person name="Roudnick P."/>
            <person name="Winstel V."/>
            <person name="Larsen J."/>
            <person name="Rosenstein R."/>
            <person name="Peschel A."/>
            <person name="DoakaY J."/>
        </authorList>
    </citation>
    <scope>NUCLEOTIDE SEQUENCE</scope>
    <source>
        <strain evidence="1">SE456</strain>
    </source>
</reference>